<dbReference type="RefSeq" id="XP_072858396.1">
    <property type="nucleotide sequence ID" value="XM_073002295.1"/>
</dbReference>
<feature type="signal peptide" evidence="2">
    <location>
        <begin position="1"/>
        <end position="18"/>
    </location>
</feature>
<evidence type="ECO:0000313" key="4">
    <source>
        <dbReference type="Proteomes" id="UP001652642"/>
    </source>
</evidence>
<evidence type="ECO:0000259" key="3">
    <source>
        <dbReference type="Pfam" id="PF02114"/>
    </source>
</evidence>
<gene>
    <name evidence="5" type="primary">PDCL2</name>
</gene>
<dbReference type="InterPro" id="IPR051498">
    <property type="entry name" value="Phosducin-like_chap/apop_reg"/>
</dbReference>
<keyword evidence="4" id="KW-1185">Reference proteome</keyword>
<protein>
    <submittedName>
        <fullName evidence="5">Phosducin-like protein 2</fullName>
    </submittedName>
</protein>
<evidence type="ECO:0000313" key="5">
    <source>
        <dbReference type="RefSeq" id="XP_072858396.1"/>
    </source>
</evidence>
<dbReference type="Proteomes" id="UP001652642">
    <property type="component" value="Chromosome 5"/>
</dbReference>
<dbReference type="PANTHER" id="PTHR45809">
    <property type="entry name" value="VIRAL IAP-ASSOCIATED FACTOR HOMOLOG"/>
    <property type="match status" value="1"/>
</dbReference>
<dbReference type="GeneID" id="110078390"/>
<dbReference type="Gene3D" id="3.40.30.10">
    <property type="entry name" value="Glutaredoxin"/>
    <property type="match status" value="1"/>
</dbReference>
<dbReference type="PANTHER" id="PTHR45809:SF1">
    <property type="entry name" value="PHOSDUCIN-LIKE PROTEIN 2"/>
    <property type="match status" value="1"/>
</dbReference>
<comment type="similarity">
    <text evidence="1">Belongs to the phosducin family.</text>
</comment>
<evidence type="ECO:0000256" key="1">
    <source>
        <dbReference type="ARBA" id="ARBA00009686"/>
    </source>
</evidence>
<dbReference type="InterPro" id="IPR024253">
    <property type="entry name" value="Phosducin_thioredoxin-like_dom"/>
</dbReference>
<sequence length="261" mass="30121">MKMKVTLVLITSIIQTEQIDVDSNEDTEWNDILRDFGILPPKKEVKDETEEMVLRLQKEAEVKPYERMNLKELKEAEDEFDEEDMKAIEMYRKQRLEELKSLQKRQRYGELLEISGEQYVKEITDAPKGVWVVIHLYGSSIPMCFVINRHLSLLARKFPETKIIKAIASSCIENYSDSCLPTLIVYENGEIKGKFIGAAECGGPNVTVEELEWKLAELGAVKTDLEENPKKKVVDMMTSSLRHMSMNDHWAMANRACEEKN</sequence>
<reference evidence="5" key="1">
    <citation type="submission" date="2025-08" db="UniProtKB">
        <authorList>
            <consortium name="RefSeq"/>
        </authorList>
    </citation>
    <scope>IDENTIFICATION</scope>
</reference>
<dbReference type="SUPFAM" id="SSF52833">
    <property type="entry name" value="Thioredoxin-like"/>
    <property type="match status" value="1"/>
</dbReference>
<feature type="chain" id="PRO_5047124508" evidence="2">
    <location>
        <begin position="19"/>
        <end position="261"/>
    </location>
</feature>
<dbReference type="InterPro" id="IPR036249">
    <property type="entry name" value="Thioredoxin-like_sf"/>
</dbReference>
<accession>A0ABM5GL65</accession>
<proteinExistence type="inferred from homology"/>
<organism evidence="4 5">
    <name type="scientific">Pogona vitticeps</name>
    <name type="common">central bearded dragon</name>
    <dbReference type="NCBI Taxonomy" id="103695"/>
    <lineage>
        <taxon>Eukaryota</taxon>
        <taxon>Metazoa</taxon>
        <taxon>Chordata</taxon>
        <taxon>Craniata</taxon>
        <taxon>Vertebrata</taxon>
        <taxon>Euteleostomi</taxon>
        <taxon>Lepidosauria</taxon>
        <taxon>Squamata</taxon>
        <taxon>Bifurcata</taxon>
        <taxon>Unidentata</taxon>
        <taxon>Episquamata</taxon>
        <taxon>Toxicofera</taxon>
        <taxon>Iguania</taxon>
        <taxon>Acrodonta</taxon>
        <taxon>Agamidae</taxon>
        <taxon>Amphibolurinae</taxon>
        <taxon>Pogona</taxon>
    </lineage>
</organism>
<keyword evidence="2" id="KW-0732">Signal</keyword>
<dbReference type="CDD" id="cd02988">
    <property type="entry name" value="Phd_like_VIAF"/>
    <property type="match status" value="1"/>
</dbReference>
<dbReference type="Pfam" id="PF02114">
    <property type="entry name" value="Phosducin"/>
    <property type="match status" value="1"/>
</dbReference>
<name>A0ABM5GL65_9SAUR</name>
<evidence type="ECO:0000256" key="2">
    <source>
        <dbReference type="SAM" id="SignalP"/>
    </source>
</evidence>
<feature type="domain" description="Phosducin" evidence="3">
    <location>
        <begin position="47"/>
        <end position="221"/>
    </location>
</feature>